<dbReference type="EMBL" id="JMSZ01000016">
    <property type="protein sequence ID" value="KDE40344.1"/>
    <property type="molecule type" value="Genomic_DNA"/>
</dbReference>
<comment type="caution">
    <text evidence="2">The sequence shown here is derived from an EMBL/GenBank/DDBJ whole genome shotgun (WGS) entry which is preliminary data.</text>
</comment>
<evidence type="ECO:0000256" key="1">
    <source>
        <dbReference type="ARBA" id="ARBA00023027"/>
    </source>
</evidence>
<sequence length="278" mass="31030">MQAKTLLMVGLGDLGGRIAQLGVQQGLQVFGMRRGSEAPSGVYLLQQDASQSWQELPCVPDDVVLCLSPDRSDSQAYRQAYLDVARQAAATLKRVAPDAHVWLISSTGVYGQSQGEWVDEQAERQPQRETARVLVEAEDFWLQQSQPVTLLRPSGLYGPGRYFLLRQAQQGLLPPATPPLYTNRIHIEDAAGAVMHLISCRHRGQAVASAYNLTDTCPASLHEVLQWLQQQLGVQVQTTTMMQRESKRVSHQRLKDSGFVWRYPDYQAGYADLLKSLR</sequence>
<dbReference type="Proteomes" id="UP000027318">
    <property type="component" value="Unassembled WGS sequence"/>
</dbReference>
<evidence type="ECO:0000313" key="2">
    <source>
        <dbReference type="EMBL" id="KDE40344.1"/>
    </source>
</evidence>
<dbReference type="PANTHER" id="PTHR43574">
    <property type="entry name" value="EPIMERASE-RELATED"/>
    <property type="match status" value="1"/>
</dbReference>
<evidence type="ECO:0000313" key="3">
    <source>
        <dbReference type="Proteomes" id="UP000027318"/>
    </source>
</evidence>
<organism evidence="2 3">
    <name type="scientific">Nitrincola lacisaponensis</name>
    <dbReference type="NCBI Taxonomy" id="267850"/>
    <lineage>
        <taxon>Bacteria</taxon>
        <taxon>Pseudomonadati</taxon>
        <taxon>Pseudomonadota</taxon>
        <taxon>Gammaproteobacteria</taxon>
        <taxon>Oceanospirillales</taxon>
        <taxon>Oceanospirillaceae</taxon>
        <taxon>Nitrincola</taxon>
    </lineage>
</organism>
<protein>
    <submittedName>
        <fullName evidence="2">Nucleoside-diphosphate-sugar epimerase</fullName>
    </submittedName>
</protein>
<dbReference type="RefSeq" id="WP_036544422.1">
    <property type="nucleotide sequence ID" value="NZ_JMSZ01000016.1"/>
</dbReference>
<dbReference type="SUPFAM" id="SSF51735">
    <property type="entry name" value="NAD(P)-binding Rossmann-fold domains"/>
    <property type="match status" value="1"/>
</dbReference>
<dbReference type="AlphaFoldDB" id="A0A063Y3S9"/>
<dbReference type="Gene3D" id="3.40.50.720">
    <property type="entry name" value="NAD(P)-binding Rossmann-like Domain"/>
    <property type="match status" value="1"/>
</dbReference>
<dbReference type="OrthoDB" id="9808276at2"/>
<accession>A0A063Y3S9</accession>
<keyword evidence="3" id="KW-1185">Reference proteome</keyword>
<dbReference type="STRING" id="267850.ADINL_0936"/>
<name>A0A063Y3S9_9GAMM</name>
<gene>
    <name evidence="2" type="ORF">ADINL_0936</name>
</gene>
<proteinExistence type="predicted"/>
<dbReference type="InterPro" id="IPR036291">
    <property type="entry name" value="NAD(P)-bd_dom_sf"/>
</dbReference>
<keyword evidence="1" id="KW-0520">NAD</keyword>
<reference evidence="2 3" key="1">
    <citation type="journal article" date="2005" name="Int. J. Syst. Evol. Microbiol.">
        <title>Nitrincola lacisaponensis gen. nov., sp. nov., a novel alkaliphilic bacterium isolated from an alkaline, saline lake.</title>
        <authorList>
            <person name="Dimitriu P.A."/>
            <person name="Shukla S.K."/>
            <person name="Conradt J."/>
            <person name="Marquez M.C."/>
            <person name="Ventosa A."/>
            <person name="Maglia A."/>
            <person name="Peyton B.M."/>
            <person name="Pinkart H.C."/>
            <person name="Mormile M.R."/>
        </authorList>
    </citation>
    <scope>NUCLEOTIDE SEQUENCE [LARGE SCALE GENOMIC DNA]</scope>
    <source>
        <strain evidence="2 3">4CA</strain>
    </source>
</reference>